<keyword evidence="1" id="KW-0245">EGF-like domain</keyword>
<reference evidence="3" key="1">
    <citation type="journal article" date="2012" name="Nature">
        <title>The oyster genome reveals stress adaptation and complexity of shell formation.</title>
        <authorList>
            <person name="Zhang G."/>
            <person name="Fang X."/>
            <person name="Guo X."/>
            <person name="Li L."/>
            <person name="Luo R."/>
            <person name="Xu F."/>
            <person name="Yang P."/>
            <person name="Zhang L."/>
            <person name="Wang X."/>
            <person name="Qi H."/>
            <person name="Xiong Z."/>
            <person name="Que H."/>
            <person name="Xie Y."/>
            <person name="Holland P.W."/>
            <person name="Paps J."/>
            <person name="Zhu Y."/>
            <person name="Wu F."/>
            <person name="Chen Y."/>
            <person name="Wang J."/>
            <person name="Peng C."/>
            <person name="Meng J."/>
            <person name="Yang L."/>
            <person name="Liu J."/>
            <person name="Wen B."/>
            <person name="Zhang N."/>
            <person name="Huang Z."/>
            <person name="Zhu Q."/>
            <person name="Feng Y."/>
            <person name="Mount A."/>
            <person name="Hedgecock D."/>
            <person name="Xu Z."/>
            <person name="Liu Y."/>
            <person name="Domazet-Loso T."/>
            <person name="Du Y."/>
            <person name="Sun X."/>
            <person name="Zhang S."/>
            <person name="Liu B."/>
            <person name="Cheng P."/>
            <person name="Jiang X."/>
            <person name="Li J."/>
            <person name="Fan D."/>
            <person name="Wang W."/>
            <person name="Fu W."/>
            <person name="Wang T."/>
            <person name="Wang B."/>
            <person name="Zhang J."/>
            <person name="Peng Z."/>
            <person name="Li Y."/>
            <person name="Li N."/>
            <person name="Wang J."/>
            <person name="Chen M."/>
            <person name="He Y."/>
            <person name="Tan F."/>
            <person name="Song X."/>
            <person name="Zheng Q."/>
            <person name="Huang R."/>
            <person name="Yang H."/>
            <person name="Du X."/>
            <person name="Chen L."/>
            <person name="Yang M."/>
            <person name="Gaffney P.M."/>
            <person name="Wang S."/>
            <person name="Luo L."/>
            <person name="She Z."/>
            <person name="Ming Y."/>
            <person name="Huang W."/>
            <person name="Zhang S."/>
            <person name="Huang B."/>
            <person name="Zhang Y."/>
            <person name="Qu T."/>
            <person name="Ni P."/>
            <person name="Miao G."/>
            <person name="Wang J."/>
            <person name="Wang Q."/>
            <person name="Steinberg C.E."/>
            <person name="Wang H."/>
            <person name="Li N."/>
            <person name="Qian L."/>
            <person name="Zhang G."/>
            <person name="Li Y."/>
            <person name="Yang H."/>
            <person name="Liu X."/>
            <person name="Wang J."/>
            <person name="Yin Y."/>
            <person name="Wang J."/>
        </authorList>
    </citation>
    <scope>NUCLEOTIDE SEQUENCE [LARGE SCALE GENOMIC DNA]</scope>
    <source>
        <strain evidence="3">05x7-T-G4-1.051#20</strain>
    </source>
</reference>
<evidence type="ECO:0000259" key="2">
    <source>
        <dbReference type="SMART" id="SM00181"/>
    </source>
</evidence>
<dbReference type="InParanoid" id="K1PEL9"/>
<sequence>MSGFVTKMYPVFLCVGFFVFADGYVNVALNKPAYQQYPLTGVDTFDASNAVDGRKSDLSISGGQCAASNWKQTATWWVNLTTIHSIHNITIYFRTDNKPWGPSNWRTKLFLGFSVYVSNTTARLQGTLCYKDDNFTLDTIPAVFKTTCPVHGQYVIYYNERLPGVTYPNYYSNDVFSELCEVEVYGCPATGCYGSNNTLPCPDVNCQYCHIETGTCQDCKPGYQGYRCELACNEGFFGTECKETCGHCRDVSHCSNINGTCLNGRDAGYLGDFCKTPCDRGLYGSECSETCGHCLDLNQCSNINGTCLTGCDAGYQGNLCKTPCDKGKYGSECNETCGHCRDVNQCSKINGTCLTGCNPDYQGDLCKTQVNDQYCCMETGTYFTTDHA</sequence>
<dbReference type="InterPro" id="IPR042635">
    <property type="entry name" value="MEGF10/SREC1/2-like"/>
</dbReference>
<name>K1PEL9_MAGGI</name>
<dbReference type="EMBL" id="JH816082">
    <property type="protein sequence ID" value="EKC22362.1"/>
    <property type="molecule type" value="Genomic_DNA"/>
</dbReference>
<dbReference type="InterPro" id="IPR008979">
    <property type="entry name" value="Galactose-bd-like_sf"/>
</dbReference>
<feature type="domain" description="EGF-like" evidence="2">
    <location>
        <begin position="332"/>
        <end position="367"/>
    </location>
</feature>
<dbReference type="Gene3D" id="2.60.120.260">
    <property type="entry name" value="Galactose-binding domain-like"/>
    <property type="match status" value="1"/>
</dbReference>
<dbReference type="InterPro" id="IPR000742">
    <property type="entry name" value="EGF"/>
</dbReference>
<dbReference type="Gene3D" id="2.170.300.10">
    <property type="entry name" value="Tie2 ligand-binding domain superfamily"/>
    <property type="match status" value="1"/>
</dbReference>
<dbReference type="InterPro" id="IPR009030">
    <property type="entry name" value="Growth_fac_rcpt_cys_sf"/>
</dbReference>
<dbReference type="AlphaFoldDB" id="K1PEL9"/>
<dbReference type="PANTHER" id="PTHR24043:SF8">
    <property type="entry name" value="EGF-LIKE DOMAIN-CONTAINING PROTEIN"/>
    <property type="match status" value="1"/>
</dbReference>
<dbReference type="SUPFAM" id="SSF57184">
    <property type="entry name" value="Growth factor receptor domain"/>
    <property type="match status" value="1"/>
</dbReference>
<dbReference type="SMART" id="SM00181">
    <property type="entry name" value="EGF"/>
    <property type="match status" value="3"/>
</dbReference>
<dbReference type="GO" id="GO:0005044">
    <property type="term" value="F:scavenger receptor activity"/>
    <property type="evidence" value="ECO:0007669"/>
    <property type="project" value="InterPro"/>
</dbReference>
<proteinExistence type="predicted"/>
<evidence type="ECO:0000256" key="1">
    <source>
        <dbReference type="ARBA" id="ARBA00022536"/>
    </source>
</evidence>
<protein>
    <submittedName>
        <fullName evidence="3">Multiple epidermal growth factor-like domains 11</fullName>
    </submittedName>
</protein>
<dbReference type="SUPFAM" id="SSF49785">
    <property type="entry name" value="Galactose-binding domain-like"/>
    <property type="match status" value="1"/>
</dbReference>
<feature type="domain" description="EGF-like" evidence="2">
    <location>
        <begin position="286"/>
        <end position="321"/>
    </location>
</feature>
<dbReference type="PANTHER" id="PTHR24043">
    <property type="entry name" value="SCAVENGER RECEPTOR CLASS F"/>
    <property type="match status" value="1"/>
</dbReference>
<accession>K1PEL9</accession>
<evidence type="ECO:0000313" key="3">
    <source>
        <dbReference type="EMBL" id="EKC22362.1"/>
    </source>
</evidence>
<organism evidence="3">
    <name type="scientific">Magallana gigas</name>
    <name type="common">Pacific oyster</name>
    <name type="synonym">Crassostrea gigas</name>
    <dbReference type="NCBI Taxonomy" id="29159"/>
    <lineage>
        <taxon>Eukaryota</taxon>
        <taxon>Metazoa</taxon>
        <taxon>Spiralia</taxon>
        <taxon>Lophotrochozoa</taxon>
        <taxon>Mollusca</taxon>
        <taxon>Bivalvia</taxon>
        <taxon>Autobranchia</taxon>
        <taxon>Pteriomorphia</taxon>
        <taxon>Ostreida</taxon>
        <taxon>Ostreoidea</taxon>
        <taxon>Ostreidae</taxon>
        <taxon>Magallana</taxon>
    </lineage>
</organism>
<feature type="domain" description="EGF-like" evidence="2">
    <location>
        <begin position="200"/>
        <end position="229"/>
    </location>
</feature>
<dbReference type="HOGENOM" id="CLU_043336_4_0_1"/>
<gene>
    <name evidence="3" type="ORF">CGI_10002402</name>
</gene>